<proteinExistence type="predicted"/>
<dbReference type="RefSeq" id="WP_146919898.1">
    <property type="nucleotide sequence ID" value="NZ_CP042430.1"/>
</dbReference>
<evidence type="ECO:0000313" key="1">
    <source>
        <dbReference type="EMBL" id="QEC48403.1"/>
    </source>
</evidence>
<dbReference type="Proteomes" id="UP000321805">
    <property type="component" value="Chromosome"/>
</dbReference>
<gene>
    <name evidence="1" type="ORF">FSW04_13045</name>
</gene>
<dbReference type="KEGG" id="bsol:FSW04_13045"/>
<reference evidence="1 2" key="1">
    <citation type="journal article" date="2018" name="J. Microbiol.">
        <title>Baekduia soli gen. nov., sp. nov., a novel bacterium isolated from the soil of Baekdu Mountain and proposal of a novel family name, Baekduiaceae fam. nov.</title>
        <authorList>
            <person name="An D.S."/>
            <person name="Siddiqi M.Z."/>
            <person name="Kim K.H."/>
            <person name="Yu H.S."/>
            <person name="Im W.T."/>
        </authorList>
    </citation>
    <scope>NUCLEOTIDE SEQUENCE [LARGE SCALE GENOMIC DNA]</scope>
    <source>
        <strain evidence="1 2">BR7-21</strain>
    </source>
</reference>
<dbReference type="AlphaFoldDB" id="A0A5B8U5P2"/>
<accession>A0A5B8U5P2</accession>
<dbReference type="EMBL" id="CP042430">
    <property type="protein sequence ID" value="QEC48403.1"/>
    <property type="molecule type" value="Genomic_DNA"/>
</dbReference>
<evidence type="ECO:0000313" key="2">
    <source>
        <dbReference type="Proteomes" id="UP000321805"/>
    </source>
</evidence>
<name>A0A5B8U5P2_9ACTN</name>
<keyword evidence="2" id="KW-1185">Reference proteome</keyword>
<sequence>MGAGAGVLRGPGEVAEDEASGEAARAYARLRDALGAAFVPTVFRMLGRHGPYLAAGVDAVLEHADASALEQLAADGRAVGAAAAAGLPGPALDAGREAPAVAALLERYNTVNPRGIAFVLALRGDTARPPAPVLRAPLPPPVPGLLDDVRACHAGLTVPGLWRELAAGHPAVAGQAWALVRPLAGDPALEAARDAVTDGARRLVAGVAAPDPAALGCDEDARREIAAILDWFVVAIPTMVVVIEILRARLAGGGVPS</sequence>
<protein>
    <submittedName>
        <fullName evidence="1">Uncharacterized protein</fullName>
    </submittedName>
</protein>
<organism evidence="1 2">
    <name type="scientific">Baekduia soli</name>
    <dbReference type="NCBI Taxonomy" id="496014"/>
    <lineage>
        <taxon>Bacteria</taxon>
        <taxon>Bacillati</taxon>
        <taxon>Actinomycetota</taxon>
        <taxon>Thermoleophilia</taxon>
        <taxon>Solirubrobacterales</taxon>
        <taxon>Baekduiaceae</taxon>
        <taxon>Baekduia</taxon>
    </lineage>
</organism>